<proteinExistence type="predicted"/>
<keyword evidence="2" id="KW-1185">Reference proteome</keyword>
<dbReference type="RefSeq" id="WP_163297758.1">
    <property type="nucleotide sequence ID" value="NZ_JAAGRR010000010.1"/>
</dbReference>
<comment type="caution">
    <text evidence="1">The sequence shown here is derived from an EMBL/GenBank/DDBJ whole genome shotgun (WGS) entry which is preliminary data.</text>
</comment>
<evidence type="ECO:0000313" key="1">
    <source>
        <dbReference type="EMBL" id="NDY41600.1"/>
    </source>
</evidence>
<dbReference type="EMBL" id="JAAGRR010000010">
    <property type="protein sequence ID" value="NDY41600.1"/>
    <property type="molecule type" value="Genomic_DNA"/>
</dbReference>
<dbReference type="Proteomes" id="UP000469346">
    <property type="component" value="Unassembled WGS sequence"/>
</dbReference>
<protein>
    <submittedName>
        <fullName evidence="1">BrxE family protein</fullName>
    </submittedName>
</protein>
<dbReference type="AlphaFoldDB" id="A0A6N9TME0"/>
<reference evidence="1 2" key="1">
    <citation type="submission" date="2020-02" db="EMBL/GenBank/DDBJ databases">
        <title>Comparative genomics of sulfur disproportionating microorganisms.</title>
        <authorList>
            <person name="Ward L.M."/>
            <person name="Bertran E."/>
            <person name="Johnston D.T."/>
        </authorList>
    </citation>
    <scope>NUCLEOTIDE SEQUENCE [LARGE SCALE GENOMIC DNA]</scope>
    <source>
        <strain evidence="1 2">DSM 100025</strain>
    </source>
</reference>
<name>A0A6N9TME0_DISTH</name>
<accession>A0A6N9TME0</accession>
<dbReference type="InterPro" id="IPR058690">
    <property type="entry name" value="BrxE"/>
</dbReference>
<sequence length="185" mass="20180">MKEAHEKEDRYPPLLALRLRALVLAIGESVTPAWWKTEFMSETGLRFLERLYPRTAFRAAVHAAGAAACGAHDHAVGRIGVYHLFRLPESLEVEINRLPPGADASFVSAFRASLGSTEKLMEMLASLSGRLKETGESAGAKRIGNAEDLMTPDAFERTAAFYLHAFVQGKPGFPYFAAEQSGGRG</sequence>
<evidence type="ECO:0000313" key="2">
    <source>
        <dbReference type="Proteomes" id="UP000469346"/>
    </source>
</evidence>
<dbReference type="NCBIfam" id="NF033447">
    <property type="entry name" value="BrxE_fam"/>
    <property type="match status" value="1"/>
</dbReference>
<dbReference type="Pfam" id="PF26412">
    <property type="entry name" value="BrxE"/>
    <property type="match status" value="1"/>
</dbReference>
<gene>
    <name evidence="1" type="ORF">G3N55_01870</name>
</gene>
<organism evidence="1 2">
    <name type="scientific">Dissulfurirhabdus thermomarina</name>
    <dbReference type="NCBI Taxonomy" id="1765737"/>
    <lineage>
        <taxon>Bacteria</taxon>
        <taxon>Deltaproteobacteria</taxon>
        <taxon>Dissulfurirhabdaceae</taxon>
        <taxon>Dissulfurirhabdus</taxon>
    </lineage>
</organism>